<keyword evidence="8 13" id="KW-0472">Membrane</keyword>
<comment type="subunit">
    <text evidence="3 13">Monomer.</text>
</comment>
<gene>
    <name evidence="13 14" type="primary">lolB</name>
    <name evidence="14" type="ORF">GCM10011613_26050</name>
</gene>
<comment type="function">
    <text evidence="13">Plays a critical role in the incorporation of lipoproteins in the outer membrane after they are released by the LolA protein.</text>
</comment>
<evidence type="ECO:0000256" key="4">
    <source>
        <dbReference type="ARBA" id="ARBA00016202"/>
    </source>
</evidence>
<keyword evidence="10 13" id="KW-0143">Chaperone</keyword>
<keyword evidence="12 13" id="KW-0449">Lipoprotein</keyword>
<protein>
    <recommendedName>
        <fullName evidence="4 13">Outer-membrane lipoprotein LolB</fullName>
    </recommendedName>
</protein>
<sequence length="209" mass="22895">MKVFPALLLLRLLFISLLLSGCAHKLPKAPLISEDWPKHQAQVEALGKWQATGKLGVKVPNDGGSMTLRWQQQPNDFAIDFTGPFGQNILGIAGKAGEVTLSEPGKAPITAKTAEELIRRNTGWTIPVAQLTFWVRGLPAPTAKITHFAPNAQGLIGELEQLGWKVTYGEYLSVNAGTETLAMPGRITAEFKDMRLTLVIREWQMEPAL</sequence>
<dbReference type="HAMAP" id="MF_00233">
    <property type="entry name" value="LolB"/>
    <property type="match status" value="1"/>
</dbReference>
<accession>A0ABQ3B8C1</accession>
<evidence type="ECO:0000256" key="5">
    <source>
        <dbReference type="ARBA" id="ARBA00022448"/>
    </source>
</evidence>
<keyword evidence="9 13" id="KW-0564">Palmitate</keyword>
<dbReference type="Proteomes" id="UP000619761">
    <property type="component" value="Unassembled WGS sequence"/>
</dbReference>
<evidence type="ECO:0000256" key="12">
    <source>
        <dbReference type="ARBA" id="ARBA00023288"/>
    </source>
</evidence>
<evidence type="ECO:0000256" key="10">
    <source>
        <dbReference type="ARBA" id="ARBA00023186"/>
    </source>
</evidence>
<name>A0ABQ3B8C1_9GAMM</name>
<dbReference type="Pfam" id="PF03550">
    <property type="entry name" value="LolB"/>
    <property type="match status" value="1"/>
</dbReference>
<comment type="subcellular location">
    <subcellularLocation>
        <location evidence="1 13">Cell outer membrane</location>
        <topology evidence="1 13">Lipid-anchor</topology>
    </subcellularLocation>
</comment>
<dbReference type="RefSeq" id="WP_189419267.1">
    <property type="nucleotide sequence ID" value="NZ_BMYZ01000002.1"/>
</dbReference>
<dbReference type="Gene3D" id="2.50.20.10">
    <property type="entry name" value="Lipoprotein localisation LolA/LolB/LppX"/>
    <property type="match status" value="1"/>
</dbReference>
<dbReference type="InterPro" id="IPR004565">
    <property type="entry name" value="OM_lipoprot_LolB"/>
</dbReference>
<keyword evidence="5 13" id="KW-0813">Transport</keyword>
<evidence type="ECO:0000256" key="6">
    <source>
        <dbReference type="ARBA" id="ARBA00022729"/>
    </source>
</evidence>
<evidence type="ECO:0000256" key="11">
    <source>
        <dbReference type="ARBA" id="ARBA00023237"/>
    </source>
</evidence>
<dbReference type="SUPFAM" id="SSF89392">
    <property type="entry name" value="Prokaryotic lipoproteins and lipoprotein localization factors"/>
    <property type="match status" value="1"/>
</dbReference>
<dbReference type="EMBL" id="BMYZ01000002">
    <property type="protein sequence ID" value="GGY79862.1"/>
    <property type="molecule type" value="Genomic_DNA"/>
</dbReference>
<evidence type="ECO:0000256" key="3">
    <source>
        <dbReference type="ARBA" id="ARBA00011245"/>
    </source>
</evidence>
<evidence type="ECO:0000256" key="8">
    <source>
        <dbReference type="ARBA" id="ARBA00023136"/>
    </source>
</evidence>
<proteinExistence type="inferred from homology"/>
<dbReference type="CDD" id="cd16326">
    <property type="entry name" value="LolB"/>
    <property type="match status" value="1"/>
</dbReference>
<keyword evidence="7 13" id="KW-0653">Protein transport</keyword>
<keyword evidence="11 13" id="KW-0998">Cell outer membrane</keyword>
<dbReference type="InterPro" id="IPR029046">
    <property type="entry name" value="LolA/LolB/LppX"/>
</dbReference>
<evidence type="ECO:0000313" key="14">
    <source>
        <dbReference type="EMBL" id="GGY79862.1"/>
    </source>
</evidence>
<evidence type="ECO:0000256" key="1">
    <source>
        <dbReference type="ARBA" id="ARBA00004459"/>
    </source>
</evidence>
<evidence type="ECO:0000256" key="9">
    <source>
        <dbReference type="ARBA" id="ARBA00023139"/>
    </source>
</evidence>
<organism evidence="14 15">
    <name type="scientific">Cellvibrio zantedeschiae</name>
    <dbReference type="NCBI Taxonomy" id="1237077"/>
    <lineage>
        <taxon>Bacteria</taxon>
        <taxon>Pseudomonadati</taxon>
        <taxon>Pseudomonadota</taxon>
        <taxon>Gammaproteobacteria</taxon>
        <taxon>Cellvibrionales</taxon>
        <taxon>Cellvibrionaceae</taxon>
        <taxon>Cellvibrio</taxon>
    </lineage>
</organism>
<comment type="caution">
    <text evidence="14">The sequence shown here is derived from an EMBL/GenBank/DDBJ whole genome shotgun (WGS) entry which is preliminary data.</text>
</comment>
<evidence type="ECO:0000313" key="15">
    <source>
        <dbReference type="Proteomes" id="UP000619761"/>
    </source>
</evidence>
<comment type="similarity">
    <text evidence="2 13">Belongs to the LolB family.</text>
</comment>
<dbReference type="PROSITE" id="PS51257">
    <property type="entry name" value="PROKAR_LIPOPROTEIN"/>
    <property type="match status" value="1"/>
</dbReference>
<dbReference type="NCBIfam" id="TIGR00548">
    <property type="entry name" value="lolB"/>
    <property type="match status" value="1"/>
</dbReference>
<keyword evidence="15" id="KW-1185">Reference proteome</keyword>
<evidence type="ECO:0000256" key="13">
    <source>
        <dbReference type="HAMAP-Rule" id="MF_00233"/>
    </source>
</evidence>
<evidence type="ECO:0000256" key="7">
    <source>
        <dbReference type="ARBA" id="ARBA00022927"/>
    </source>
</evidence>
<evidence type="ECO:0000256" key="2">
    <source>
        <dbReference type="ARBA" id="ARBA00009696"/>
    </source>
</evidence>
<reference evidence="15" key="1">
    <citation type="journal article" date="2019" name="Int. J. Syst. Evol. Microbiol.">
        <title>The Global Catalogue of Microorganisms (GCM) 10K type strain sequencing project: providing services to taxonomists for standard genome sequencing and annotation.</title>
        <authorList>
            <consortium name="The Broad Institute Genomics Platform"/>
            <consortium name="The Broad Institute Genome Sequencing Center for Infectious Disease"/>
            <person name="Wu L."/>
            <person name="Ma J."/>
        </authorList>
    </citation>
    <scope>NUCLEOTIDE SEQUENCE [LARGE SCALE GENOMIC DNA]</scope>
    <source>
        <strain evidence="15">KCTC 32239</strain>
    </source>
</reference>
<keyword evidence="6 13" id="KW-0732">Signal</keyword>